<organism evidence="2">
    <name type="scientific">Triticum urartu</name>
    <name type="common">Red wild einkorn</name>
    <name type="synonym">Crithodium urartu</name>
    <dbReference type="NCBI Taxonomy" id="4572"/>
    <lineage>
        <taxon>Eukaryota</taxon>
        <taxon>Viridiplantae</taxon>
        <taxon>Streptophyta</taxon>
        <taxon>Embryophyta</taxon>
        <taxon>Tracheophyta</taxon>
        <taxon>Spermatophyta</taxon>
        <taxon>Magnoliopsida</taxon>
        <taxon>Liliopsida</taxon>
        <taxon>Poales</taxon>
        <taxon>Poaceae</taxon>
        <taxon>BOP clade</taxon>
        <taxon>Pooideae</taxon>
        <taxon>Triticodae</taxon>
        <taxon>Triticeae</taxon>
        <taxon>Triticinae</taxon>
        <taxon>Triticum</taxon>
    </lineage>
</organism>
<feature type="compositionally biased region" description="Acidic residues" evidence="1">
    <location>
        <begin position="66"/>
        <end position="79"/>
    </location>
</feature>
<name>M7ZFT2_TRIUA</name>
<reference evidence="2" key="1">
    <citation type="journal article" date="2013" name="Nature">
        <title>Draft genome of the wheat A-genome progenitor Triticum urartu.</title>
        <authorList>
            <person name="Ling H.Q."/>
            <person name="Zhao S."/>
            <person name="Liu D."/>
            <person name="Wang J."/>
            <person name="Sun H."/>
            <person name="Zhang C."/>
            <person name="Fan H."/>
            <person name="Li D."/>
            <person name="Dong L."/>
            <person name="Tao Y."/>
            <person name="Gao C."/>
            <person name="Wu H."/>
            <person name="Li Y."/>
            <person name="Cui Y."/>
            <person name="Guo X."/>
            <person name="Zheng S."/>
            <person name="Wang B."/>
            <person name="Yu K."/>
            <person name="Liang Q."/>
            <person name="Yang W."/>
            <person name="Lou X."/>
            <person name="Chen J."/>
            <person name="Feng M."/>
            <person name="Jian J."/>
            <person name="Zhang X."/>
            <person name="Luo G."/>
            <person name="Jiang Y."/>
            <person name="Liu J."/>
            <person name="Wang Z."/>
            <person name="Sha Y."/>
            <person name="Zhang B."/>
            <person name="Wu H."/>
            <person name="Tang D."/>
            <person name="Shen Q."/>
            <person name="Xue P."/>
            <person name="Zou S."/>
            <person name="Wang X."/>
            <person name="Liu X."/>
            <person name="Wang F."/>
            <person name="Yang Y."/>
            <person name="An X."/>
            <person name="Dong Z."/>
            <person name="Zhang K."/>
            <person name="Zhang X."/>
            <person name="Luo M.C."/>
            <person name="Dvorak J."/>
            <person name="Tong Y."/>
            <person name="Wang J."/>
            <person name="Yang H."/>
            <person name="Li Z."/>
            <person name="Wang D."/>
            <person name="Zhang A."/>
            <person name="Wang J."/>
        </authorList>
    </citation>
    <scope>NUCLEOTIDE SEQUENCE</scope>
</reference>
<feature type="region of interest" description="Disordered" evidence="1">
    <location>
        <begin position="51"/>
        <end position="86"/>
    </location>
</feature>
<dbReference type="AlphaFoldDB" id="M7ZFT2"/>
<evidence type="ECO:0000313" key="2">
    <source>
        <dbReference type="EMBL" id="EMS46954.1"/>
    </source>
</evidence>
<proteinExistence type="predicted"/>
<dbReference type="EMBL" id="KD267510">
    <property type="protein sequence ID" value="EMS46954.1"/>
    <property type="molecule type" value="Genomic_DNA"/>
</dbReference>
<evidence type="ECO:0000256" key="1">
    <source>
        <dbReference type="SAM" id="MobiDB-lite"/>
    </source>
</evidence>
<accession>M7ZFT2</accession>
<gene>
    <name evidence="2" type="ORF">TRIUR3_35365</name>
</gene>
<sequence>MPGYLTALRESENMPQPPPLVQEYLQVAPGAVHPEDFPRYHAALEDSMAAPAVPVVPLDDSSSSNDDSDNGDSLYDEADFGGVKDE</sequence>
<dbReference type="OMA" id="EDFPRYH"/>
<protein>
    <submittedName>
        <fullName evidence="2">Uncharacterized protein</fullName>
    </submittedName>
</protein>